<dbReference type="Gene3D" id="3.30.420.130">
    <property type="entry name" value="Dinitrogenase iron-molybdenum cofactor biosynthesis domain"/>
    <property type="match status" value="1"/>
</dbReference>
<dbReference type="InterPro" id="IPR003731">
    <property type="entry name" value="Di-Nase_FeMo-co_biosynth"/>
</dbReference>
<dbReference type="InterPro" id="IPR036105">
    <property type="entry name" value="DiNase_FeMo-co_biosyn_sf"/>
</dbReference>
<gene>
    <name evidence="2" type="ORF">S01H4_24858</name>
</gene>
<proteinExistence type="predicted"/>
<dbReference type="Pfam" id="PF02579">
    <property type="entry name" value="Nitro_FeMo-Co"/>
    <property type="match status" value="1"/>
</dbReference>
<dbReference type="PANTHER" id="PTHR33937">
    <property type="entry name" value="IRON-MOLYBDENUM PROTEIN-RELATED-RELATED"/>
    <property type="match status" value="1"/>
</dbReference>
<dbReference type="AlphaFoldDB" id="X1AZA6"/>
<reference evidence="2" key="1">
    <citation type="journal article" date="2014" name="Front. Microbiol.">
        <title>High frequency of phylogenetically diverse reductive dehalogenase-homologous genes in deep subseafloor sedimentary metagenomes.</title>
        <authorList>
            <person name="Kawai M."/>
            <person name="Futagami T."/>
            <person name="Toyoda A."/>
            <person name="Takaki Y."/>
            <person name="Nishi S."/>
            <person name="Hori S."/>
            <person name="Arai W."/>
            <person name="Tsubouchi T."/>
            <person name="Morono Y."/>
            <person name="Uchiyama I."/>
            <person name="Ito T."/>
            <person name="Fujiyama A."/>
            <person name="Inagaki F."/>
            <person name="Takami H."/>
        </authorList>
    </citation>
    <scope>NUCLEOTIDE SEQUENCE</scope>
    <source>
        <strain evidence="2">Expedition CK06-06</strain>
    </source>
</reference>
<name>X1AZA6_9ZZZZ</name>
<accession>X1AZA6</accession>
<evidence type="ECO:0000259" key="1">
    <source>
        <dbReference type="Pfam" id="PF02579"/>
    </source>
</evidence>
<sequence length="114" mass="12087">MTPLLIAVPTVGDLGLKDKVSNVFSRAETFTILKVEGKDLQSVTVEKNIASALKQGAGPLVIKMLKEIGVDIVLCPKLGPGAKTMLDAFEIKIISVESGIKISQALKNALENLT</sequence>
<comment type="caution">
    <text evidence="2">The sequence shown here is derived from an EMBL/GenBank/DDBJ whole genome shotgun (WGS) entry which is preliminary data.</text>
</comment>
<feature type="domain" description="Dinitrogenase iron-molybdenum cofactor biosynthesis" evidence="1">
    <location>
        <begin position="17"/>
        <end position="109"/>
    </location>
</feature>
<organism evidence="2">
    <name type="scientific">marine sediment metagenome</name>
    <dbReference type="NCBI Taxonomy" id="412755"/>
    <lineage>
        <taxon>unclassified sequences</taxon>
        <taxon>metagenomes</taxon>
        <taxon>ecological metagenomes</taxon>
    </lineage>
</organism>
<protein>
    <recommendedName>
        <fullName evidence="1">Dinitrogenase iron-molybdenum cofactor biosynthesis domain-containing protein</fullName>
    </recommendedName>
</protein>
<dbReference type="InterPro" id="IPR051840">
    <property type="entry name" value="NifX/NifY_domain"/>
</dbReference>
<dbReference type="SUPFAM" id="SSF53146">
    <property type="entry name" value="Nitrogenase accessory factor-like"/>
    <property type="match status" value="1"/>
</dbReference>
<evidence type="ECO:0000313" key="2">
    <source>
        <dbReference type="EMBL" id="GAG88619.1"/>
    </source>
</evidence>
<dbReference type="PANTHER" id="PTHR33937:SF2">
    <property type="entry name" value="DINITROGENASE IRON-MOLYBDENUM COFACTOR BIOSYNTHESIS DOMAIN-CONTAINING PROTEIN"/>
    <property type="match status" value="1"/>
</dbReference>
<dbReference type="EMBL" id="BART01011749">
    <property type="protein sequence ID" value="GAG88619.1"/>
    <property type="molecule type" value="Genomic_DNA"/>
</dbReference>